<gene>
    <name evidence="12" type="ORF">C5F51_22165</name>
</gene>
<sequence>MKTKAAVLWSAGEKWQVEEVDLDGPKAGEVLVKLTASGLCHSDHHLVTGDIPAPFPVVGGHEGAGIVVEVGPGVTDVQEGDSVVMSFLPACGHCSYCARGMTNLCDLGAAIIQGPQLDGTYRFHARDKGLGQMCLLGTFSEYTVVPTASLVKVDQSTPLDKAALIGCGVPTGFGSVVNTANARPGDSVAVIGIGGIGINAVQGAVAAGARHVVAIDPVEFKRAKALEFGATHAVSNIDEARTLLTDLTLGRLADIAVITTDVAEGQYVGEALSIVGKRGQVIVTAIGHPTELTIAGSLFELTLYEKSVRGALFGSSNPQHDIPRYLDLYNVGKLKLDELVTKEYTLDDINEGYQDMLDGHNIRGLIRF</sequence>
<evidence type="ECO:0000256" key="4">
    <source>
        <dbReference type="ARBA" id="ARBA00022723"/>
    </source>
</evidence>
<dbReference type="SUPFAM" id="SSF51735">
    <property type="entry name" value="NAD(P)-binding Rossmann-fold domains"/>
    <property type="match status" value="1"/>
</dbReference>
<dbReference type="GO" id="GO:0005829">
    <property type="term" value="C:cytosol"/>
    <property type="evidence" value="ECO:0007669"/>
    <property type="project" value="TreeGrafter"/>
</dbReference>
<dbReference type="PANTHER" id="PTHR43880">
    <property type="entry name" value="ALCOHOL DEHYDROGENASE"/>
    <property type="match status" value="1"/>
</dbReference>
<dbReference type="GO" id="GO:0004022">
    <property type="term" value="F:alcohol dehydrogenase (NAD+) activity"/>
    <property type="evidence" value="ECO:0007669"/>
    <property type="project" value="UniProtKB-EC"/>
</dbReference>
<reference evidence="12 13" key="1">
    <citation type="submission" date="2018-02" db="EMBL/GenBank/DDBJ databases">
        <title>8 Nocardia nova and 1 Nocardia cyriacigeorgica strain used for evolution to TMP-SMX.</title>
        <authorList>
            <person name="Mehta H."/>
            <person name="Weng J."/>
            <person name="Shamoo Y."/>
        </authorList>
    </citation>
    <scope>NUCLEOTIDE SEQUENCE [LARGE SCALE GENOMIC DNA]</scope>
    <source>
        <strain evidence="12 13">BAA2227</strain>
    </source>
</reference>
<dbReference type="GO" id="GO:0008270">
    <property type="term" value="F:zinc ion binding"/>
    <property type="evidence" value="ECO:0007669"/>
    <property type="project" value="InterPro"/>
</dbReference>
<comment type="cofactor">
    <cofactor evidence="1 10">
        <name>Zn(2+)</name>
        <dbReference type="ChEBI" id="CHEBI:29105"/>
    </cofactor>
</comment>
<evidence type="ECO:0000256" key="10">
    <source>
        <dbReference type="RuleBase" id="RU361277"/>
    </source>
</evidence>
<keyword evidence="5 10" id="KW-0862">Zinc</keyword>
<proteinExistence type="inferred from homology"/>
<evidence type="ECO:0000259" key="11">
    <source>
        <dbReference type="SMART" id="SM00829"/>
    </source>
</evidence>
<accession>A0A2S6A1U9</accession>
<keyword evidence="6" id="KW-0560">Oxidoreductase</keyword>
<dbReference type="InterPro" id="IPR023921">
    <property type="entry name" value="ADH_Zn_actinomycetes"/>
</dbReference>
<evidence type="ECO:0000256" key="8">
    <source>
        <dbReference type="ARBA" id="ARBA00049164"/>
    </source>
</evidence>
<name>A0A2S6A1U9_9NOCA</name>
<dbReference type="NCBIfam" id="TIGR03989">
    <property type="entry name" value="Rxyl_3153"/>
    <property type="match status" value="1"/>
</dbReference>
<keyword evidence="7" id="KW-0520">NAD</keyword>
<comment type="similarity">
    <text evidence="2 10">Belongs to the zinc-containing alcohol dehydrogenase family.</text>
</comment>
<feature type="domain" description="Enoyl reductase (ER)" evidence="11">
    <location>
        <begin position="12"/>
        <end position="283"/>
    </location>
</feature>
<dbReference type="PANTHER" id="PTHR43880:SF12">
    <property type="entry name" value="ALCOHOL DEHYDROGENASE CLASS-3"/>
    <property type="match status" value="1"/>
</dbReference>
<evidence type="ECO:0000256" key="7">
    <source>
        <dbReference type="ARBA" id="ARBA00023027"/>
    </source>
</evidence>
<dbReference type="InterPro" id="IPR002328">
    <property type="entry name" value="ADH_Zn_CS"/>
</dbReference>
<dbReference type="Pfam" id="PF00107">
    <property type="entry name" value="ADH_zinc_N"/>
    <property type="match status" value="1"/>
</dbReference>
<evidence type="ECO:0000256" key="5">
    <source>
        <dbReference type="ARBA" id="ARBA00022833"/>
    </source>
</evidence>
<keyword evidence="13" id="KW-1185">Reference proteome</keyword>
<dbReference type="CDD" id="cd08279">
    <property type="entry name" value="Zn_ADH_class_III"/>
    <property type="match status" value="1"/>
</dbReference>
<dbReference type="RefSeq" id="WP_104363892.1">
    <property type="nucleotide sequence ID" value="NZ_PSZD01000015.1"/>
</dbReference>
<dbReference type="InterPro" id="IPR036291">
    <property type="entry name" value="NAD(P)-bd_dom_sf"/>
</dbReference>
<evidence type="ECO:0000256" key="1">
    <source>
        <dbReference type="ARBA" id="ARBA00001947"/>
    </source>
</evidence>
<evidence type="ECO:0000256" key="2">
    <source>
        <dbReference type="ARBA" id="ARBA00008072"/>
    </source>
</evidence>
<evidence type="ECO:0000256" key="3">
    <source>
        <dbReference type="ARBA" id="ARBA00013190"/>
    </source>
</evidence>
<dbReference type="GO" id="GO:0051903">
    <property type="term" value="F:S-(hydroxymethyl)glutathione dehydrogenase [NAD(P)+] activity"/>
    <property type="evidence" value="ECO:0007669"/>
    <property type="project" value="TreeGrafter"/>
</dbReference>
<dbReference type="InterPro" id="IPR011032">
    <property type="entry name" value="GroES-like_sf"/>
</dbReference>
<evidence type="ECO:0000256" key="9">
    <source>
        <dbReference type="ARBA" id="ARBA00049243"/>
    </source>
</evidence>
<dbReference type="GO" id="GO:0046294">
    <property type="term" value="P:formaldehyde catabolic process"/>
    <property type="evidence" value="ECO:0007669"/>
    <property type="project" value="TreeGrafter"/>
</dbReference>
<evidence type="ECO:0000313" key="12">
    <source>
        <dbReference type="EMBL" id="PPJ25550.1"/>
    </source>
</evidence>
<evidence type="ECO:0000313" key="13">
    <source>
        <dbReference type="Proteomes" id="UP000238356"/>
    </source>
</evidence>
<dbReference type="SMART" id="SM00829">
    <property type="entry name" value="PKS_ER"/>
    <property type="match status" value="1"/>
</dbReference>
<organism evidence="12 13">
    <name type="scientific">Nocardia nova</name>
    <dbReference type="NCBI Taxonomy" id="37330"/>
    <lineage>
        <taxon>Bacteria</taxon>
        <taxon>Bacillati</taxon>
        <taxon>Actinomycetota</taxon>
        <taxon>Actinomycetes</taxon>
        <taxon>Mycobacteriales</taxon>
        <taxon>Nocardiaceae</taxon>
        <taxon>Nocardia</taxon>
    </lineage>
</organism>
<dbReference type="EC" id="1.1.1.1" evidence="3"/>
<dbReference type="AlphaFoldDB" id="A0A2S6A1U9"/>
<protein>
    <recommendedName>
        <fullName evidence="3">alcohol dehydrogenase</fullName>
        <ecNumber evidence="3">1.1.1.1</ecNumber>
    </recommendedName>
</protein>
<dbReference type="PROSITE" id="PS00059">
    <property type="entry name" value="ADH_ZINC"/>
    <property type="match status" value="1"/>
</dbReference>
<comment type="caution">
    <text evidence="12">The sequence shown here is derived from an EMBL/GenBank/DDBJ whole genome shotgun (WGS) entry which is preliminary data.</text>
</comment>
<keyword evidence="4 10" id="KW-0479">Metal-binding</keyword>
<dbReference type="InterPro" id="IPR013149">
    <property type="entry name" value="ADH-like_C"/>
</dbReference>
<dbReference type="Proteomes" id="UP000238356">
    <property type="component" value="Unassembled WGS sequence"/>
</dbReference>
<comment type="catalytic activity">
    <reaction evidence="8">
        <text>a secondary alcohol + NAD(+) = a ketone + NADH + H(+)</text>
        <dbReference type="Rhea" id="RHEA:10740"/>
        <dbReference type="ChEBI" id="CHEBI:15378"/>
        <dbReference type="ChEBI" id="CHEBI:17087"/>
        <dbReference type="ChEBI" id="CHEBI:35681"/>
        <dbReference type="ChEBI" id="CHEBI:57540"/>
        <dbReference type="ChEBI" id="CHEBI:57945"/>
        <dbReference type="EC" id="1.1.1.1"/>
    </reaction>
</comment>
<evidence type="ECO:0000256" key="6">
    <source>
        <dbReference type="ARBA" id="ARBA00023002"/>
    </source>
</evidence>
<dbReference type="Gene3D" id="3.90.180.10">
    <property type="entry name" value="Medium-chain alcohol dehydrogenases, catalytic domain"/>
    <property type="match status" value="1"/>
</dbReference>
<comment type="catalytic activity">
    <reaction evidence="9">
        <text>a primary alcohol + NAD(+) = an aldehyde + NADH + H(+)</text>
        <dbReference type="Rhea" id="RHEA:10736"/>
        <dbReference type="ChEBI" id="CHEBI:15378"/>
        <dbReference type="ChEBI" id="CHEBI:15734"/>
        <dbReference type="ChEBI" id="CHEBI:17478"/>
        <dbReference type="ChEBI" id="CHEBI:57540"/>
        <dbReference type="ChEBI" id="CHEBI:57945"/>
        <dbReference type="EC" id="1.1.1.1"/>
    </reaction>
</comment>
<dbReference type="InterPro" id="IPR013154">
    <property type="entry name" value="ADH-like_N"/>
</dbReference>
<dbReference type="InterPro" id="IPR020843">
    <property type="entry name" value="ER"/>
</dbReference>
<dbReference type="SUPFAM" id="SSF50129">
    <property type="entry name" value="GroES-like"/>
    <property type="match status" value="2"/>
</dbReference>
<dbReference type="Gene3D" id="3.40.50.720">
    <property type="entry name" value="NAD(P)-binding Rossmann-like Domain"/>
    <property type="match status" value="1"/>
</dbReference>
<dbReference type="EMBL" id="PSZD01000015">
    <property type="protein sequence ID" value="PPJ25550.1"/>
    <property type="molecule type" value="Genomic_DNA"/>
</dbReference>
<dbReference type="Pfam" id="PF08240">
    <property type="entry name" value="ADH_N"/>
    <property type="match status" value="1"/>
</dbReference>